<evidence type="ECO:0000259" key="1">
    <source>
        <dbReference type="Pfam" id="PF05003"/>
    </source>
</evidence>
<evidence type="ECO:0000313" key="3">
    <source>
        <dbReference type="EMBL" id="KAK9912865.1"/>
    </source>
</evidence>
<dbReference type="InterPro" id="IPR021864">
    <property type="entry name" value="DUF3475"/>
</dbReference>
<protein>
    <recommendedName>
        <fullName evidence="5">DUF668 domain-containing protein</fullName>
    </recommendedName>
</protein>
<organism evidence="3 4">
    <name type="scientific">Rubus argutus</name>
    <name type="common">Southern blackberry</name>
    <dbReference type="NCBI Taxonomy" id="59490"/>
    <lineage>
        <taxon>Eukaryota</taxon>
        <taxon>Viridiplantae</taxon>
        <taxon>Streptophyta</taxon>
        <taxon>Embryophyta</taxon>
        <taxon>Tracheophyta</taxon>
        <taxon>Spermatophyta</taxon>
        <taxon>Magnoliopsida</taxon>
        <taxon>eudicotyledons</taxon>
        <taxon>Gunneridae</taxon>
        <taxon>Pentapetalae</taxon>
        <taxon>rosids</taxon>
        <taxon>fabids</taxon>
        <taxon>Rosales</taxon>
        <taxon>Rosaceae</taxon>
        <taxon>Rosoideae</taxon>
        <taxon>Rosoideae incertae sedis</taxon>
        <taxon>Rubus</taxon>
    </lineage>
</organism>
<evidence type="ECO:0000259" key="2">
    <source>
        <dbReference type="Pfam" id="PF11961"/>
    </source>
</evidence>
<proteinExistence type="predicted"/>
<feature type="domain" description="DUF3475" evidence="2">
    <location>
        <begin position="12"/>
        <end position="68"/>
    </location>
</feature>
<sequence>MAKREQEAVLGILAFEVAKVMSKLVHLWTSLSDKQVDRLRQYISNSVGIKKLVSDDDDDDDFLLGLIPGELIENMVPAAKYVAWLGKNYCSNPSLKGFEHANSDWINNGVDPYGWELSWEEMEREANRMKEFISSNANLYDEMKLLLDLEQTLKNTTAQQDGPTLLDFQNKVELKRQEVKNLKELSLWNMTHDYVAIVLAKSLFTIFSRIKHVFGVPQLKADAETKYSDHHISPSPSIFSKHKMLDAPPETLGAADLALHYANVVIKIEEFVAAPLLCYGIRYKLELYNMLPSSMKDELSERLPCIERATSSLEDLAAELKEAIAGTLEWLAPLAHNTTRWQSKRSFQKKASVSRTHVLLIHTLYFANQRKTEATITELIVGLQYIWKYERQRHSIPKPKALLALEAASLEAKTKPKSVIAR</sequence>
<dbReference type="GO" id="GO:0045927">
    <property type="term" value="P:positive regulation of growth"/>
    <property type="evidence" value="ECO:0007669"/>
    <property type="project" value="InterPro"/>
</dbReference>
<name>A0AAW1W2B6_RUBAR</name>
<dbReference type="Pfam" id="PF11961">
    <property type="entry name" value="DUF3475"/>
    <property type="match status" value="1"/>
</dbReference>
<evidence type="ECO:0000313" key="4">
    <source>
        <dbReference type="Proteomes" id="UP001457282"/>
    </source>
</evidence>
<evidence type="ECO:0008006" key="5">
    <source>
        <dbReference type="Google" id="ProtNLM"/>
    </source>
</evidence>
<feature type="domain" description="DUF668" evidence="1">
    <location>
        <begin position="251"/>
        <end position="340"/>
    </location>
</feature>
<reference evidence="3 4" key="1">
    <citation type="journal article" date="2023" name="G3 (Bethesda)">
        <title>A chromosome-length genome assembly and annotation of blackberry (Rubus argutus, cv. 'Hillquist').</title>
        <authorList>
            <person name="Bruna T."/>
            <person name="Aryal R."/>
            <person name="Dudchenko O."/>
            <person name="Sargent D.J."/>
            <person name="Mead D."/>
            <person name="Buti M."/>
            <person name="Cavallini A."/>
            <person name="Hytonen T."/>
            <person name="Andres J."/>
            <person name="Pham M."/>
            <person name="Weisz D."/>
            <person name="Mascagni F."/>
            <person name="Usai G."/>
            <person name="Natali L."/>
            <person name="Bassil N."/>
            <person name="Fernandez G.E."/>
            <person name="Lomsadze A."/>
            <person name="Armour M."/>
            <person name="Olukolu B."/>
            <person name="Poorten T."/>
            <person name="Britton C."/>
            <person name="Davik J."/>
            <person name="Ashrafi H."/>
            <person name="Aiden E.L."/>
            <person name="Borodovsky M."/>
            <person name="Worthington M."/>
        </authorList>
    </citation>
    <scope>NUCLEOTIDE SEQUENCE [LARGE SCALE GENOMIC DNA]</scope>
    <source>
        <strain evidence="3">PI 553951</strain>
    </source>
</reference>
<comment type="caution">
    <text evidence="3">The sequence shown here is derived from an EMBL/GenBank/DDBJ whole genome shotgun (WGS) entry which is preliminary data.</text>
</comment>
<dbReference type="AlphaFoldDB" id="A0AAW1W2B6"/>
<dbReference type="PANTHER" id="PTHR31371:SF20">
    <property type="entry name" value="OS12G0146500 PROTEIN"/>
    <property type="match status" value="1"/>
</dbReference>
<dbReference type="PANTHER" id="PTHR31371">
    <property type="entry name" value="BNAC09G50660D PROTEIN"/>
    <property type="match status" value="1"/>
</dbReference>
<dbReference type="Proteomes" id="UP001457282">
    <property type="component" value="Unassembled WGS sequence"/>
</dbReference>
<keyword evidence="4" id="KW-1185">Reference proteome</keyword>
<dbReference type="Pfam" id="PF05003">
    <property type="entry name" value="DUF668"/>
    <property type="match status" value="1"/>
</dbReference>
<accession>A0AAW1W2B6</accession>
<dbReference type="EMBL" id="JBEDUW010000007">
    <property type="protein sequence ID" value="KAK9912865.1"/>
    <property type="molecule type" value="Genomic_DNA"/>
</dbReference>
<gene>
    <name evidence="3" type="ORF">M0R45_036699</name>
</gene>
<dbReference type="InterPro" id="IPR007700">
    <property type="entry name" value="DUF668"/>
</dbReference>